<evidence type="ECO:0000256" key="3">
    <source>
        <dbReference type="SAM" id="Phobius"/>
    </source>
</evidence>
<reference evidence="5 6" key="1">
    <citation type="submission" date="2019-02" db="EMBL/GenBank/DDBJ databases">
        <title>Paenibacillus sp. nov., isolated from surface-sterilized tissue of Thalictrum simplex L.</title>
        <authorList>
            <person name="Tuo L."/>
        </authorList>
    </citation>
    <scope>NUCLEOTIDE SEQUENCE [LARGE SCALE GENOMIC DNA]</scope>
    <source>
        <strain evidence="5 6">N2SHLJ1</strain>
    </source>
</reference>
<dbReference type="InterPro" id="IPR051398">
    <property type="entry name" value="Polysacch_Deacetylase"/>
</dbReference>
<evidence type="ECO:0000256" key="2">
    <source>
        <dbReference type="ARBA" id="ARBA00022729"/>
    </source>
</evidence>
<evidence type="ECO:0000259" key="4">
    <source>
        <dbReference type="PROSITE" id="PS51677"/>
    </source>
</evidence>
<gene>
    <name evidence="5" type="ORF">EYB31_32425</name>
</gene>
<dbReference type="InterPro" id="IPR002509">
    <property type="entry name" value="NODB_dom"/>
</dbReference>
<dbReference type="InterPro" id="IPR011330">
    <property type="entry name" value="Glyco_hydro/deAcase_b/a-brl"/>
</dbReference>
<evidence type="ECO:0000313" key="5">
    <source>
        <dbReference type="EMBL" id="TBL70731.1"/>
    </source>
</evidence>
<dbReference type="Proteomes" id="UP000293142">
    <property type="component" value="Unassembled WGS sequence"/>
</dbReference>
<dbReference type="PANTHER" id="PTHR34216">
    <property type="match status" value="1"/>
</dbReference>
<keyword evidence="6" id="KW-1185">Reference proteome</keyword>
<dbReference type="GO" id="GO:0016810">
    <property type="term" value="F:hydrolase activity, acting on carbon-nitrogen (but not peptide) bonds"/>
    <property type="evidence" value="ECO:0007669"/>
    <property type="project" value="InterPro"/>
</dbReference>
<dbReference type="Pfam" id="PF01522">
    <property type="entry name" value="Polysacc_deac_1"/>
    <property type="match status" value="1"/>
</dbReference>
<sequence>MQRSLFQWPPRLRGPSWGIIIMRLLWAAYRSARGEVMLKKTVVVLLLLIAVLAIVIGVDSLRSHSYKNQVAVLTYHHVDPEESEFTISAERFRDHLAALKEHGFHVITMDEFIGFLKDAKPVPDNAVVITFDDGYESFYQYAYPELKKQGMSATQFLIVSSVGKKDEQPPFLSWDEIKEMRQSGIDFYSHTFDSHDFRPGDKGKSANSLTSRLLLPDSNRVETDEEYRQRVLADLSEAEKQLRGQLGNKLGLLCLPHGRYHRELIDLAGQAGINYIFTGDYGLNSSKDKLIKRITAGVPTLTGEQLVSKIEKETTLLGKAEDVAKNTLLQIRYKFF</sequence>
<dbReference type="PROSITE" id="PS51677">
    <property type="entry name" value="NODB"/>
    <property type="match status" value="1"/>
</dbReference>
<feature type="domain" description="NodB homology" evidence="4">
    <location>
        <begin position="125"/>
        <end position="336"/>
    </location>
</feature>
<dbReference type="AlphaFoldDB" id="A0A4Q9DH41"/>
<dbReference type="GO" id="GO:0005576">
    <property type="term" value="C:extracellular region"/>
    <property type="evidence" value="ECO:0007669"/>
    <property type="project" value="UniProtKB-SubCell"/>
</dbReference>
<dbReference type="OrthoDB" id="9778320at2"/>
<dbReference type="PANTHER" id="PTHR34216:SF3">
    <property type="entry name" value="POLY-BETA-1,6-N-ACETYL-D-GLUCOSAMINE N-DEACETYLASE"/>
    <property type="match status" value="1"/>
</dbReference>
<proteinExistence type="predicted"/>
<name>A0A4Q9DH41_9BACL</name>
<dbReference type="Gene3D" id="3.20.20.370">
    <property type="entry name" value="Glycoside hydrolase/deacetylase"/>
    <property type="match status" value="1"/>
</dbReference>
<keyword evidence="2" id="KW-0732">Signal</keyword>
<comment type="subcellular location">
    <subcellularLocation>
        <location evidence="1">Secreted</location>
    </subcellularLocation>
</comment>
<evidence type="ECO:0000313" key="6">
    <source>
        <dbReference type="Proteomes" id="UP000293142"/>
    </source>
</evidence>
<dbReference type="CDD" id="cd10918">
    <property type="entry name" value="CE4_NodB_like_5s_6s"/>
    <property type="match status" value="1"/>
</dbReference>
<organism evidence="5 6">
    <name type="scientific">Paenibacillus thalictri</name>
    <dbReference type="NCBI Taxonomy" id="2527873"/>
    <lineage>
        <taxon>Bacteria</taxon>
        <taxon>Bacillati</taxon>
        <taxon>Bacillota</taxon>
        <taxon>Bacilli</taxon>
        <taxon>Bacillales</taxon>
        <taxon>Paenibacillaceae</taxon>
        <taxon>Paenibacillus</taxon>
    </lineage>
</organism>
<dbReference type="GO" id="GO:0005975">
    <property type="term" value="P:carbohydrate metabolic process"/>
    <property type="evidence" value="ECO:0007669"/>
    <property type="project" value="InterPro"/>
</dbReference>
<protein>
    <submittedName>
        <fullName evidence="5">Polysaccharide deacetylase</fullName>
    </submittedName>
</protein>
<accession>A0A4Q9DH41</accession>
<keyword evidence="3" id="KW-1133">Transmembrane helix</keyword>
<keyword evidence="3" id="KW-0472">Membrane</keyword>
<feature type="transmembrane region" description="Helical" evidence="3">
    <location>
        <begin position="41"/>
        <end position="58"/>
    </location>
</feature>
<dbReference type="EMBL" id="SIRE01000030">
    <property type="protein sequence ID" value="TBL70731.1"/>
    <property type="molecule type" value="Genomic_DNA"/>
</dbReference>
<dbReference type="SUPFAM" id="SSF88713">
    <property type="entry name" value="Glycoside hydrolase/deacetylase"/>
    <property type="match status" value="1"/>
</dbReference>
<evidence type="ECO:0000256" key="1">
    <source>
        <dbReference type="ARBA" id="ARBA00004613"/>
    </source>
</evidence>
<comment type="caution">
    <text evidence="5">The sequence shown here is derived from an EMBL/GenBank/DDBJ whole genome shotgun (WGS) entry which is preliminary data.</text>
</comment>
<keyword evidence="3" id="KW-0812">Transmembrane</keyword>